<evidence type="ECO:0000256" key="3">
    <source>
        <dbReference type="ARBA" id="ARBA00022723"/>
    </source>
</evidence>
<dbReference type="Proteomes" id="UP000283509">
    <property type="component" value="Unassembled WGS sequence"/>
</dbReference>
<dbReference type="InterPro" id="IPR036383">
    <property type="entry name" value="TSP1_rpt_sf"/>
</dbReference>
<keyword evidence="5" id="KW-0862">Zinc</keyword>
<dbReference type="EMBL" id="QCYY01003546">
    <property type="protein sequence ID" value="ROT62808.1"/>
    <property type="molecule type" value="Genomic_DNA"/>
</dbReference>
<dbReference type="PROSITE" id="PS50092">
    <property type="entry name" value="TSP1"/>
    <property type="match status" value="1"/>
</dbReference>
<evidence type="ECO:0000256" key="7">
    <source>
        <dbReference type="ARBA" id="ARBA00023180"/>
    </source>
</evidence>
<proteinExistence type="predicted"/>
<dbReference type="OrthoDB" id="446173at2759"/>
<accession>A0A423SF56</accession>
<evidence type="ECO:0000256" key="6">
    <source>
        <dbReference type="ARBA" id="ARBA00023157"/>
    </source>
</evidence>
<comment type="caution">
    <text evidence="9">The sequence shown here is derived from an EMBL/GenBank/DDBJ whole genome shotgun (WGS) entry which is preliminary data.</text>
</comment>
<dbReference type="SUPFAM" id="SSF55486">
    <property type="entry name" value="Metalloproteases ('zincins'), catalytic domain"/>
    <property type="match status" value="1"/>
</dbReference>
<keyword evidence="2" id="KW-0964">Secreted</keyword>
<dbReference type="GO" id="GO:0006508">
    <property type="term" value="P:proteolysis"/>
    <property type="evidence" value="ECO:0007669"/>
    <property type="project" value="TreeGrafter"/>
</dbReference>
<dbReference type="SMART" id="SM00209">
    <property type="entry name" value="TSP1"/>
    <property type="match status" value="2"/>
</dbReference>
<dbReference type="GO" id="GO:0005576">
    <property type="term" value="C:extracellular region"/>
    <property type="evidence" value="ECO:0007669"/>
    <property type="project" value="UniProtKB-SubCell"/>
</dbReference>
<evidence type="ECO:0000313" key="10">
    <source>
        <dbReference type="Proteomes" id="UP000283509"/>
    </source>
</evidence>
<dbReference type="Gene3D" id="2.20.100.10">
    <property type="entry name" value="Thrombospondin type-1 (TSP1) repeat"/>
    <property type="match status" value="1"/>
</dbReference>
<feature type="domain" description="ADAMTS cysteine-rich" evidence="8">
    <location>
        <begin position="83"/>
        <end position="145"/>
    </location>
</feature>
<evidence type="ECO:0000256" key="1">
    <source>
        <dbReference type="ARBA" id="ARBA00004613"/>
    </source>
</evidence>
<dbReference type="Pfam" id="PF19030">
    <property type="entry name" value="TSP1_ADAMTS"/>
    <property type="match status" value="1"/>
</dbReference>
<evidence type="ECO:0000259" key="8">
    <source>
        <dbReference type="Pfam" id="PF17771"/>
    </source>
</evidence>
<dbReference type="GO" id="GO:0004222">
    <property type="term" value="F:metalloendopeptidase activity"/>
    <property type="evidence" value="ECO:0007669"/>
    <property type="project" value="TreeGrafter"/>
</dbReference>
<evidence type="ECO:0000256" key="2">
    <source>
        <dbReference type="ARBA" id="ARBA00022525"/>
    </source>
</evidence>
<dbReference type="InterPro" id="IPR050439">
    <property type="entry name" value="ADAMTS_ADAMTS-like"/>
</dbReference>
<dbReference type="SUPFAM" id="SSF82895">
    <property type="entry name" value="TSP-1 type 1 repeat"/>
    <property type="match status" value="1"/>
</dbReference>
<keyword evidence="10" id="KW-1185">Reference proteome</keyword>
<dbReference type="InterPro" id="IPR000884">
    <property type="entry name" value="TSP1_rpt"/>
</dbReference>
<evidence type="ECO:0000256" key="4">
    <source>
        <dbReference type="ARBA" id="ARBA00022801"/>
    </source>
</evidence>
<dbReference type="Pfam" id="PF17771">
    <property type="entry name" value="ADAMTS_CR_2"/>
    <property type="match status" value="1"/>
</dbReference>
<dbReference type="PANTHER" id="PTHR13723:SF281">
    <property type="entry name" value="PAPILIN"/>
    <property type="match status" value="1"/>
</dbReference>
<evidence type="ECO:0000313" key="9">
    <source>
        <dbReference type="EMBL" id="ROT62808.1"/>
    </source>
</evidence>
<dbReference type="AlphaFoldDB" id="A0A423SF56"/>
<name>A0A423SF56_PENVA</name>
<organism evidence="9 10">
    <name type="scientific">Penaeus vannamei</name>
    <name type="common">Whiteleg shrimp</name>
    <name type="synonym">Litopenaeus vannamei</name>
    <dbReference type="NCBI Taxonomy" id="6689"/>
    <lineage>
        <taxon>Eukaryota</taxon>
        <taxon>Metazoa</taxon>
        <taxon>Ecdysozoa</taxon>
        <taxon>Arthropoda</taxon>
        <taxon>Crustacea</taxon>
        <taxon>Multicrustacea</taxon>
        <taxon>Malacostraca</taxon>
        <taxon>Eumalacostraca</taxon>
        <taxon>Eucarida</taxon>
        <taxon>Decapoda</taxon>
        <taxon>Dendrobranchiata</taxon>
        <taxon>Penaeoidea</taxon>
        <taxon>Penaeidae</taxon>
        <taxon>Penaeus</taxon>
    </lineage>
</organism>
<comment type="subcellular location">
    <subcellularLocation>
        <location evidence="1">Secreted</location>
    </subcellularLocation>
</comment>
<keyword evidence="4" id="KW-0378">Hydrolase</keyword>
<keyword evidence="7" id="KW-0325">Glycoprotein</keyword>
<reference evidence="9 10" key="1">
    <citation type="submission" date="2018-04" db="EMBL/GenBank/DDBJ databases">
        <authorList>
            <person name="Zhang X."/>
            <person name="Yuan J."/>
            <person name="Li F."/>
            <person name="Xiang J."/>
        </authorList>
    </citation>
    <scope>NUCLEOTIDE SEQUENCE [LARGE SCALE GENOMIC DNA]</scope>
    <source>
        <tissue evidence="9">Muscle</tissue>
    </source>
</reference>
<evidence type="ECO:0000256" key="5">
    <source>
        <dbReference type="ARBA" id="ARBA00022833"/>
    </source>
</evidence>
<sequence>MNHDGHSSAGSCNSNKYIMSPSVGPGKTTWSQCSVRVIHSFLKKSTCLDDGGRAALSSSTRTAENLLRRQDVPAMSAVLKRTPGHRFPLPRQCEAMFGRDYYPAITKFDLCNYMYCTNGIVTKPAHPALEGSICGQQRVCFAGRCRPEQDLIKHIILFGVNPTHVGGDPKPTTVKPPLTVPEGNATQNCTCDFTPQLPPSLHNLPKSICMFLAPVFHPTFNCSIPCPSHVLHVDLDVGNVTEEVLANSDFPADGSCYLGSYTVIQGKTAEDIRVPLRNSQVCGAVPHVMHPTLQCPSTGASGEEPCPPESIILILQNISYTYVHDRKSDGVKGQSLLWRGEQYTLLSRAGEDDLAAREAFASMIDTSENIGRFGFIKCNLQNGFPKELKNLPKDICNFLAPSLHDLFDCSPEPHCAKYVMFMDLDTGNTTKVPVKKPVELLPPCKKCPSEMAVAISTIWEIVKGVTAVLTQATGLCKLLPASWLPWIPGCSESASLESGFGKCPPVSIAITASGAVFVYRPSAANRDVAEGHPSLEWQDQHYTLDKISYDGNPADVLIENYDLDFRYQIVSQTQPGDFETALKVGRPPSTKEDQWGDGPAKVPTLHAQTTVGLQEYVAQKDVFLALNAPTAMTRTAVGACSVTCGRGVRPIVQECVDVHTEEVLDPSSCQVFSDVVTKFEECVMLPCGQVRYEIEDWGTCSKSCGMGVQYRRVTCVLMVEDEAQRDGLSDDARAVLVVADDECEGARPHHVRECEGTCLPGASLSPRKQ</sequence>
<dbReference type="GO" id="GO:0031012">
    <property type="term" value="C:extracellular matrix"/>
    <property type="evidence" value="ECO:0007669"/>
    <property type="project" value="TreeGrafter"/>
</dbReference>
<gene>
    <name evidence="9" type="ORF">C7M84_019325</name>
</gene>
<reference evidence="9 10" key="2">
    <citation type="submission" date="2019-01" db="EMBL/GenBank/DDBJ databases">
        <title>The decoding of complex shrimp genome reveals the adaptation for benthos swimmer, frequently molting mechanism and breeding impact on genome.</title>
        <authorList>
            <person name="Sun Y."/>
            <person name="Gao Y."/>
            <person name="Yu Y."/>
        </authorList>
    </citation>
    <scope>NUCLEOTIDE SEQUENCE [LARGE SCALE GENOMIC DNA]</scope>
    <source>
        <tissue evidence="9">Muscle</tissue>
    </source>
</reference>
<dbReference type="InterPro" id="IPR024079">
    <property type="entry name" value="MetalloPept_cat_dom_sf"/>
</dbReference>
<dbReference type="InterPro" id="IPR041645">
    <property type="entry name" value="ADAMTS_CR_2"/>
</dbReference>
<keyword evidence="3" id="KW-0479">Metal-binding</keyword>
<protein>
    <submittedName>
        <fullName evidence="9">CBN-ADT-1 protein</fullName>
    </submittedName>
</protein>
<dbReference type="Gene3D" id="3.40.1620.60">
    <property type="match status" value="1"/>
</dbReference>
<dbReference type="PANTHER" id="PTHR13723">
    <property type="entry name" value="ADAMTS A DISINTEGRIN AND METALLOPROTEASE WITH THROMBOSPONDIN MOTIFS PROTEASE"/>
    <property type="match status" value="1"/>
</dbReference>
<dbReference type="Gene3D" id="3.40.390.10">
    <property type="entry name" value="Collagenase (Catalytic Domain)"/>
    <property type="match status" value="1"/>
</dbReference>
<keyword evidence="6" id="KW-1015">Disulfide bond</keyword>
<dbReference type="GO" id="GO:0046872">
    <property type="term" value="F:metal ion binding"/>
    <property type="evidence" value="ECO:0007669"/>
    <property type="project" value="UniProtKB-KW"/>
</dbReference>
<dbReference type="GO" id="GO:0030198">
    <property type="term" value="P:extracellular matrix organization"/>
    <property type="evidence" value="ECO:0007669"/>
    <property type="project" value="TreeGrafter"/>
</dbReference>